<gene>
    <name evidence="1" type="ORF">GCM10011322_38110</name>
</gene>
<sequence>MAGARGGPAVRAAVRFPGIRAWSAQSHFDDAACCRLPNPDGARSGPPGGERTCREGLFARAQVPCDRGGIARRGAIAKLGCGIYTLRNEMIGNRQPKGCDLSL</sequence>
<comment type="caution">
    <text evidence="1">The sequence shown here is derived from an EMBL/GenBank/DDBJ whole genome shotgun (WGS) entry which is preliminary data.</text>
</comment>
<dbReference type="EMBL" id="BMMF01000012">
    <property type="protein sequence ID" value="GGK47408.1"/>
    <property type="molecule type" value="Genomic_DNA"/>
</dbReference>
<proteinExistence type="predicted"/>
<evidence type="ECO:0000313" key="2">
    <source>
        <dbReference type="Proteomes" id="UP000600449"/>
    </source>
</evidence>
<evidence type="ECO:0000313" key="1">
    <source>
        <dbReference type="EMBL" id="GGK47408.1"/>
    </source>
</evidence>
<organism evidence="1 2">
    <name type="scientific">Salinarimonas ramus</name>
    <dbReference type="NCBI Taxonomy" id="690164"/>
    <lineage>
        <taxon>Bacteria</taxon>
        <taxon>Pseudomonadati</taxon>
        <taxon>Pseudomonadota</taxon>
        <taxon>Alphaproteobacteria</taxon>
        <taxon>Hyphomicrobiales</taxon>
        <taxon>Salinarimonadaceae</taxon>
        <taxon>Salinarimonas</taxon>
    </lineage>
</organism>
<reference evidence="1 2" key="1">
    <citation type="journal article" date="2014" name="Int. J. Syst. Evol. Microbiol.">
        <title>Complete genome sequence of Corynebacterium casei LMG S-19264T (=DSM 44701T), isolated from a smear-ripened cheese.</title>
        <authorList>
            <consortium name="US DOE Joint Genome Institute (JGI-PGF)"/>
            <person name="Walter F."/>
            <person name="Albersmeier A."/>
            <person name="Kalinowski J."/>
            <person name="Ruckert C."/>
        </authorList>
    </citation>
    <scope>NUCLEOTIDE SEQUENCE [LARGE SCALE GENOMIC DNA]</scope>
    <source>
        <strain evidence="1 2">CGMCC 1.9161</strain>
    </source>
</reference>
<name>A0A917QF29_9HYPH</name>
<dbReference type="AlphaFoldDB" id="A0A917QF29"/>
<keyword evidence="2" id="KW-1185">Reference proteome</keyword>
<dbReference type="Proteomes" id="UP000600449">
    <property type="component" value="Unassembled WGS sequence"/>
</dbReference>
<protein>
    <submittedName>
        <fullName evidence="1">Uncharacterized protein</fullName>
    </submittedName>
</protein>
<accession>A0A917QF29</accession>